<dbReference type="eggNOG" id="ENOG502Z9BF">
    <property type="taxonomic scope" value="Bacteria"/>
</dbReference>
<name>A0A0B0EJW1_9BACT</name>
<accession>A0A0B0EJW1</accession>
<gene>
    <name evidence="1" type="ORF">SCABRO_02855</name>
</gene>
<dbReference type="EMBL" id="JRYO01000200">
    <property type="protein sequence ID" value="KHE91398.1"/>
    <property type="molecule type" value="Genomic_DNA"/>
</dbReference>
<dbReference type="AlphaFoldDB" id="A0A0B0EJW1"/>
<reference evidence="1 2" key="1">
    <citation type="submission" date="2014-10" db="EMBL/GenBank/DDBJ databases">
        <title>Draft genome of anammox bacterium scalindua brodae, obtained using differential coverage binning of sequence data from two enrichment reactors.</title>
        <authorList>
            <person name="Speth D.R."/>
            <person name="Russ L."/>
            <person name="Kartal B."/>
            <person name="Op den Camp H.J."/>
            <person name="Dutilh B.E."/>
            <person name="Jetten M.S."/>
        </authorList>
    </citation>
    <scope>NUCLEOTIDE SEQUENCE [LARGE SCALE GENOMIC DNA]</scope>
    <source>
        <strain evidence="1">RU1</strain>
    </source>
</reference>
<proteinExistence type="predicted"/>
<sequence length="367" mass="42871">MESEKVFKKVFKGVDSLYISYRGLLREGVKEYLEEKKRLAQSDDETERALSRMVINFHLFEVKDRGTKGYSFILVDNWYRIQISGSESKALPTIYVQVSSELLTGHGPEDAIIRLRKVVKKLLVKIEDETVSRSDLFVDFTTNEKLEDIKSISWITRAKKLAVYSYCDAFTGLVIGQGGDISARIYDKTLEIGESHKHYLKEIWEKRGWDTVQKVWRLEFQLRRVCLKEMSINTFSNLMEKVNSLWVYCSKDWLRLAVKDDTVNRTRWMTNSMWKKIQGVRINDGKLVGVLREVDKSRVPSDKTIFQNGMGYLTSFAAKEGFNIVDSKTVTSFLDICKKYLEELTDEKEEEYLTKKINNKKKKYNKE</sequence>
<dbReference type="Proteomes" id="UP000030652">
    <property type="component" value="Unassembled WGS sequence"/>
</dbReference>
<protein>
    <recommendedName>
        <fullName evidence="3">Replication initiation factor</fullName>
    </recommendedName>
</protein>
<comment type="caution">
    <text evidence="1">The sequence shown here is derived from an EMBL/GenBank/DDBJ whole genome shotgun (WGS) entry which is preliminary data.</text>
</comment>
<evidence type="ECO:0008006" key="3">
    <source>
        <dbReference type="Google" id="ProtNLM"/>
    </source>
</evidence>
<evidence type="ECO:0000313" key="1">
    <source>
        <dbReference type="EMBL" id="KHE91398.1"/>
    </source>
</evidence>
<organism evidence="1 2">
    <name type="scientific">Candidatus Scalindua brodae</name>
    <dbReference type="NCBI Taxonomy" id="237368"/>
    <lineage>
        <taxon>Bacteria</taxon>
        <taxon>Pseudomonadati</taxon>
        <taxon>Planctomycetota</taxon>
        <taxon>Candidatus Brocadiia</taxon>
        <taxon>Candidatus Brocadiales</taxon>
        <taxon>Candidatus Scalinduaceae</taxon>
        <taxon>Candidatus Scalindua</taxon>
    </lineage>
</organism>
<evidence type="ECO:0000313" key="2">
    <source>
        <dbReference type="Proteomes" id="UP000030652"/>
    </source>
</evidence>